<sequence>MNSTVNSVSRTGASDGVRVGEVSGNGVCLPPLCDIGAGMGEGSMSLRVQVPPVVAATGVIVVGEIPATGMDIYSTVKASSIVDIP</sequence>
<gene>
    <name evidence="1" type="ORF">E2562_034657</name>
</gene>
<comment type="caution">
    <text evidence="1">The sequence shown here is derived from an EMBL/GenBank/DDBJ whole genome shotgun (WGS) entry which is preliminary data.</text>
</comment>
<proteinExistence type="predicted"/>
<dbReference type="Proteomes" id="UP000479710">
    <property type="component" value="Unassembled WGS sequence"/>
</dbReference>
<dbReference type="AlphaFoldDB" id="A0A6G1ED88"/>
<keyword evidence="2" id="KW-1185">Reference proteome</keyword>
<reference evidence="1 2" key="1">
    <citation type="submission" date="2019-11" db="EMBL/GenBank/DDBJ databases">
        <title>Whole genome sequence of Oryza granulata.</title>
        <authorList>
            <person name="Li W."/>
        </authorList>
    </citation>
    <scope>NUCLEOTIDE SEQUENCE [LARGE SCALE GENOMIC DNA]</scope>
    <source>
        <strain evidence="2">cv. Menghai</strain>
        <tissue evidence="1">Leaf</tissue>
    </source>
</reference>
<accession>A0A6G1ED88</accession>
<evidence type="ECO:0000313" key="1">
    <source>
        <dbReference type="EMBL" id="KAF0922414.1"/>
    </source>
</evidence>
<dbReference type="EMBL" id="SPHZ02000004">
    <property type="protein sequence ID" value="KAF0922414.1"/>
    <property type="molecule type" value="Genomic_DNA"/>
</dbReference>
<organism evidence="1 2">
    <name type="scientific">Oryza meyeriana var. granulata</name>
    <dbReference type="NCBI Taxonomy" id="110450"/>
    <lineage>
        <taxon>Eukaryota</taxon>
        <taxon>Viridiplantae</taxon>
        <taxon>Streptophyta</taxon>
        <taxon>Embryophyta</taxon>
        <taxon>Tracheophyta</taxon>
        <taxon>Spermatophyta</taxon>
        <taxon>Magnoliopsida</taxon>
        <taxon>Liliopsida</taxon>
        <taxon>Poales</taxon>
        <taxon>Poaceae</taxon>
        <taxon>BOP clade</taxon>
        <taxon>Oryzoideae</taxon>
        <taxon>Oryzeae</taxon>
        <taxon>Oryzinae</taxon>
        <taxon>Oryza</taxon>
        <taxon>Oryza meyeriana</taxon>
    </lineage>
</organism>
<name>A0A6G1ED88_9ORYZ</name>
<evidence type="ECO:0000313" key="2">
    <source>
        <dbReference type="Proteomes" id="UP000479710"/>
    </source>
</evidence>
<protein>
    <submittedName>
        <fullName evidence="1">Uncharacterized protein</fullName>
    </submittedName>
</protein>